<dbReference type="EMBL" id="JAESVA010000014">
    <property type="protein sequence ID" value="MCB8883525.1"/>
    <property type="molecule type" value="Genomic_DNA"/>
</dbReference>
<accession>A0A963Z5Z7</accession>
<proteinExistence type="predicted"/>
<gene>
    <name evidence="1" type="ORF">ACELLULO517_24975</name>
</gene>
<dbReference type="RefSeq" id="WP_227310182.1">
    <property type="nucleotide sequence ID" value="NZ_JAESVA010000014.1"/>
</dbReference>
<dbReference type="AlphaFoldDB" id="A0A963Z5Z7"/>
<protein>
    <submittedName>
        <fullName evidence="1">Uncharacterized protein</fullName>
    </submittedName>
</protein>
<name>A0A963Z5Z7_9PROT</name>
<keyword evidence="2" id="KW-1185">Reference proteome</keyword>
<sequence>MNGTIWISYARPRPHWYGLDEAVKAEHLAKWASVAAASLAKGAESLGRYHIRGQQDFETTEIWRFASPEQAFDHWSRLTAAGYNQWFAFMNNVGEAVDAG</sequence>
<evidence type="ECO:0000313" key="1">
    <source>
        <dbReference type="EMBL" id="MCB8883525.1"/>
    </source>
</evidence>
<comment type="caution">
    <text evidence="1">The sequence shown here is derived from an EMBL/GenBank/DDBJ whole genome shotgun (WGS) entry which is preliminary data.</text>
</comment>
<evidence type="ECO:0000313" key="2">
    <source>
        <dbReference type="Proteomes" id="UP000721844"/>
    </source>
</evidence>
<dbReference type="Proteomes" id="UP000721844">
    <property type="component" value="Unassembled WGS sequence"/>
</dbReference>
<reference evidence="1 2" key="1">
    <citation type="journal article" date="2021" name="Microorganisms">
        <title>Acidisoma silvae sp. nov. and Acidisomacellulosilytica sp. nov., Two Acidophilic Bacteria Isolated from Decaying Wood, Hydrolyzing Cellulose and Producing Poly-3-hydroxybutyrate.</title>
        <authorList>
            <person name="Mieszkin S."/>
            <person name="Pouder E."/>
            <person name="Uroz S."/>
            <person name="Simon-Colin C."/>
            <person name="Alain K."/>
        </authorList>
    </citation>
    <scope>NUCLEOTIDE SEQUENCE [LARGE SCALE GENOMIC DNA]</scope>
    <source>
        <strain evidence="1 2">HW T5.17</strain>
    </source>
</reference>
<organism evidence="1 2">
    <name type="scientific">Acidisoma cellulosilyticum</name>
    <dbReference type="NCBI Taxonomy" id="2802395"/>
    <lineage>
        <taxon>Bacteria</taxon>
        <taxon>Pseudomonadati</taxon>
        <taxon>Pseudomonadota</taxon>
        <taxon>Alphaproteobacteria</taxon>
        <taxon>Acetobacterales</taxon>
        <taxon>Acidocellaceae</taxon>
        <taxon>Acidisoma</taxon>
    </lineage>
</organism>